<dbReference type="InterPro" id="IPR050723">
    <property type="entry name" value="CFA/CMAS"/>
</dbReference>
<evidence type="ECO:0000259" key="7">
    <source>
        <dbReference type="Pfam" id="PF08484"/>
    </source>
</evidence>
<dbReference type="EMBL" id="AAXW01000005">
    <property type="protein sequence ID" value="EAZ92653.1"/>
    <property type="molecule type" value="Genomic_DNA"/>
</dbReference>
<dbReference type="GO" id="GO:0008168">
    <property type="term" value="F:methyltransferase activity"/>
    <property type="evidence" value="ECO:0007669"/>
    <property type="project" value="UniProtKB-KW"/>
</dbReference>
<dbReference type="Pfam" id="PF13489">
    <property type="entry name" value="Methyltransf_23"/>
    <property type="match status" value="1"/>
</dbReference>
<name>A3ILK2_9CHRO</name>
<evidence type="ECO:0008006" key="10">
    <source>
        <dbReference type="Google" id="ProtNLM"/>
    </source>
</evidence>
<proteinExistence type="inferred from homology"/>
<dbReference type="AlphaFoldDB" id="A3ILK2"/>
<evidence type="ECO:0000313" key="9">
    <source>
        <dbReference type="Proteomes" id="UP000003781"/>
    </source>
</evidence>
<sequence>MDNICRVCDSTNLELAIDLGHQPWCNNFLKPEEVGKEPFYPLRVLYCHDCGTVQLDYTVKKEIMFGDHTYLSGVTKSLSEHFKNVAHEVDDRFFKDTPNKSVLDIGSNDGTQLKHFQALGYDVLGVESSKTTAKIAEDAGVPTVNDFFNLEVVKRLDRKFNAINAAGVFFHLEELHSVTEGIREALTDNGVFVVQFLYMKRIVDNLAFDQIYHEHLLYYNLNTIEVLLNRHGLSMFDAYLSPIHGGSIIGFVTHQGQKKPSDRLQKMRQAEVNENSNEFSTYLDFAKRIEQMKADNLAYLDKAKKEGKTVWGFGAPVKGNTMLNYFGVGTQYLDYLVEKNELRRGLYSPGMHIPIIIEKELTELPDIYYVLAWNFKKEILANNQHLIDKGIEFYFPVNPEDI</sequence>
<dbReference type="PANTHER" id="PTHR43667">
    <property type="entry name" value="CYCLOPROPANE-FATTY-ACYL-PHOSPHOLIPID SYNTHASE"/>
    <property type="match status" value="1"/>
</dbReference>
<dbReference type="Pfam" id="PF08484">
    <property type="entry name" value="Methyltransf_14"/>
    <property type="match status" value="1"/>
</dbReference>
<feature type="domain" description="C-methyltransferase" evidence="7">
    <location>
        <begin position="242"/>
        <end position="397"/>
    </location>
</feature>
<organism evidence="8 9">
    <name type="scientific">Crocosphaera chwakensis CCY0110</name>
    <dbReference type="NCBI Taxonomy" id="391612"/>
    <lineage>
        <taxon>Bacteria</taxon>
        <taxon>Bacillati</taxon>
        <taxon>Cyanobacteriota</taxon>
        <taxon>Cyanophyceae</taxon>
        <taxon>Oscillatoriophycideae</taxon>
        <taxon>Chroococcales</taxon>
        <taxon>Aphanothecaceae</taxon>
        <taxon>Crocosphaera</taxon>
        <taxon>Crocosphaera chwakensis</taxon>
    </lineage>
</organism>
<gene>
    <name evidence="8" type="ORF">CY0110_23841</name>
</gene>
<dbReference type="eggNOG" id="COG4976">
    <property type="taxonomic scope" value="Bacteria"/>
</dbReference>
<keyword evidence="4" id="KW-0949">S-adenosyl-L-methionine</keyword>
<evidence type="ECO:0000256" key="5">
    <source>
        <dbReference type="ARBA" id="ARBA00023098"/>
    </source>
</evidence>
<keyword evidence="9" id="KW-1185">Reference proteome</keyword>
<dbReference type="Gene3D" id="6.20.50.110">
    <property type="entry name" value="Methyltransferase, zinc-binding domain"/>
    <property type="match status" value="1"/>
</dbReference>
<dbReference type="InterPro" id="IPR029063">
    <property type="entry name" value="SAM-dependent_MTases_sf"/>
</dbReference>
<evidence type="ECO:0000313" key="8">
    <source>
        <dbReference type="EMBL" id="EAZ92653.1"/>
    </source>
</evidence>
<comment type="caution">
    <text evidence="8">The sequence shown here is derived from an EMBL/GenBank/DDBJ whole genome shotgun (WGS) entry which is preliminary data.</text>
</comment>
<dbReference type="GO" id="GO:0032259">
    <property type="term" value="P:methylation"/>
    <property type="evidence" value="ECO:0007669"/>
    <property type="project" value="UniProtKB-KW"/>
</dbReference>
<dbReference type="SUPFAM" id="SSF53335">
    <property type="entry name" value="S-adenosyl-L-methionine-dependent methyltransferases"/>
    <property type="match status" value="1"/>
</dbReference>
<dbReference type="OrthoDB" id="9815644at2"/>
<dbReference type="RefSeq" id="WP_008274222.1">
    <property type="nucleotide sequence ID" value="NZ_AAXW01000005.1"/>
</dbReference>
<keyword evidence="5" id="KW-0443">Lipid metabolism</keyword>
<keyword evidence="2" id="KW-0489">Methyltransferase</keyword>
<dbReference type="InterPro" id="IPR013630">
    <property type="entry name" value="Methyltransf_Zn-bd_dom_put"/>
</dbReference>
<feature type="domain" description="Methyltransferase putative zinc binding" evidence="6">
    <location>
        <begin position="5"/>
        <end position="65"/>
    </location>
</feature>
<dbReference type="InterPro" id="IPR038576">
    <property type="entry name" value="Methyltransf_Zn-bd_dom_put_sf"/>
</dbReference>
<evidence type="ECO:0000256" key="3">
    <source>
        <dbReference type="ARBA" id="ARBA00022679"/>
    </source>
</evidence>
<dbReference type="InterPro" id="IPR013691">
    <property type="entry name" value="MeTrfase_14"/>
</dbReference>
<accession>A3ILK2</accession>
<dbReference type="PANTHER" id="PTHR43667:SF1">
    <property type="entry name" value="CYCLOPROPANE-FATTY-ACYL-PHOSPHOLIPID SYNTHASE"/>
    <property type="match status" value="1"/>
</dbReference>
<dbReference type="Gene3D" id="3.40.50.720">
    <property type="entry name" value="NAD(P)-binding Rossmann-like Domain"/>
    <property type="match status" value="1"/>
</dbReference>
<dbReference type="Proteomes" id="UP000003781">
    <property type="component" value="Unassembled WGS sequence"/>
</dbReference>
<evidence type="ECO:0000256" key="2">
    <source>
        <dbReference type="ARBA" id="ARBA00022603"/>
    </source>
</evidence>
<dbReference type="GO" id="GO:0006629">
    <property type="term" value="P:lipid metabolic process"/>
    <property type="evidence" value="ECO:0007669"/>
    <property type="project" value="UniProtKB-KW"/>
</dbReference>
<evidence type="ECO:0000259" key="6">
    <source>
        <dbReference type="Pfam" id="PF08421"/>
    </source>
</evidence>
<protein>
    <recommendedName>
        <fullName evidence="10">Methyltransferase</fullName>
    </recommendedName>
</protein>
<dbReference type="Gene3D" id="3.40.50.150">
    <property type="entry name" value="Vaccinia Virus protein VP39"/>
    <property type="match status" value="1"/>
</dbReference>
<evidence type="ECO:0000256" key="1">
    <source>
        <dbReference type="ARBA" id="ARBA00010815"/>
    </source>
</evidence>
<evidence type="ECO:0000256" key="4">
    <source>
        <dbReference type="ARBA" id="ARBA00022691"/>
    </source>
</evidence>
<keyword evidence="3" id="KW-0808">Transferase</keyword>
<dbReference type="Pfam" id="PF08421">
    <property type="entry name" value="Methyltransf_13"/>
    <property type="match status" value="1"/>
</dbReference>
<comment type="similarity">
    <text evidence="1">Belongs to the CFA/CMAS family.</text>
</comment>
<reference evidence="8 9" key="1">
    <citation type="submission" date="2007-03" db="EMBL/GenBank/DDBJ databases">
        <authorList>
            <person name="Stal L."/>
            <person name="Ferriera S."/>
            <person name="Johnson J."/>
            <person name="Kravitz S."/>
            <person name="Beeson K."/>
            <person name="Sutton G."/>
            <person name="Rogers Y.-H."/>
            <person name="Friedman R."/>
            <person name="Frazier M."/>
            <person name="Venter J.C."/>
        </authorList>
    </citation>
    <scope>NUCLEOTIDE SEQUENCE [LARGE SCALE GENOMIC DNA]</scope>
    <source>
        <strain evidence="8 9">CCY0110</strain>
    </source>
</reference>